<proteinExistence type="inferred from homology"/>
<feature type="binding site" evidence="6">
    <location>
        <position position="77"/>
    </location>
    <ligand>
        <name>substrate</name>
    </ligand>
</feature>
<dbReference type="SUPFAM" id="SSF55920">
    <property type="entry name" value="Creatinase/aminopeptidase"/>
    <property type="match status" value="1"/>
</dbReference>
<comment type="function">
    <text evidence="1 6">Removes the N-terminal methionine from nascent proteins. The N-terminal methionine is often cleaved when the second residue in the primary sequence is small and uncharged (Met-Ala-, Cys, Gly, Pro, Ser, Thr, or Val). Requires deformylation of the N(alpha)-formylated initiator methionine before it can be hydrolyzed.</text>
</comment>
<feature type="binding site" evidence="6">
    <location>
        <position position="105"/>
    </location>
    <ligand>
        <name>a divalent metal cation</name>
        <dbReference type="ChEBI" id="CHEBI:60240"/>
        <label>2</label>
        <note>catalytic</note>
    </ligand>
</feature>
<dbReference type="EC" id="3.4.11.18" evidence="6 7"/>
<evidence type="ECO:0000259" key="8">
    <source>
        <dbReference type="Pfam" id="PF00557"/>
    </source>
</evidence>
<feature type="binding site" evidence="6">
    <location>
        <position position="105"/>
    </location>
    <ligand>
        <name>a divalent metal cation</name>
        <dbReference type="ChEBI" id="CHEBI:60240"/>
        <label>1</label>
    </ligand>
</feature>
<evidence type="ECO:0000256" key="6">
    <source>
        <dbReference type="HAMAP-Rule" id="MF_01974"/>
    </source>
</evidence>
<dbReference type="InterPro" id="IPR000994">
    <property type="entry name" value="Pept_M24"/>
</dbReference>
<dbReference type="PRINTS" id="PR00599">
    <property type="entry name" value="MAPEPTIDASE"/>
</dbReference>
<keyword evidence="4 6" id="KW-0479">Metal-binding</keyword>
<feature type="binding site" evidence="6">
    <location>
        <position position="201"/>
    </location>
    <ligand>
        <name>a divalent metal cation</name>
        <dbReference type="ChEBI" id="CHEBI:60240"/>
        <label>2</label>
        <note>catalytic</note>
    </ligand>
</feature>
<evidence type="ECO:0000256" key="2">
    <source>
        <dbReference type="ARBA" id="ARBA00022438"/>
    </source>
</evidence>
<feature type="binding site" evidence="6">
    <location>
        <position position="232"/>
    </location>
    <ligand>
        <name>a divalent metal cation</name>
        <dbReference type="ChEBI" id="CHEBI:60240"/>
        <label>1</label>
    </ligand>
</feature>
<accession>A0A7C3WI99</accession>
<keyword evidence="3 6" id="KW-0645">Protease</keyword>
<dbReference type="GO" id="GO:0005829">
    <property type="term" value="C:cytosol"/>
    <property type="evidence" value="ECO:0007669"/>
    <property type="project" value="TreeGrafter"/>
</dbReference>
<dbReference type="GO" id="GO:0006508">
    <property type="term" value="P:proteolysis"/>
    <property type="evidence" value="ECO:0007669"/>
    <property type="project" value="UniProtKB-KW"/>
</dbReference>
<evidence type="ECO:0000256" key="1">
    <source>
        <dbReference type="ARBA" id="ARBA00002521"/>
    </source>
</evidence>
<feature type="binding site" evidence="6">
    <location>
        <position position="94"/>
    </location>
    <ligand>
        <name>a divalent metal cation</name>
        <dbReference type="ChEBI" id="CHEBI:60240"/>
        <label>1</label>
    </ligand>
</feature>
<reference evidence="9" key="1">
    <citation type="journal article" date="2020" name="mSystems">
        <title>Genome- and Community-Level Interaction Insights into Carbon Utilization and Element Cycling Functions of Hydrothermarchaeota in Hydrothermal Sediment.</title>
        <authorList>
            <person name="Zhou Z."/>
            <person name="Liu Y."/>
            <person name="Xu W."/>
            <person name="Pan J."/>
            <person name="Luo Z.H."/>
            <person name="Li M."/>
        </authorList>
    </citation>
    <scope>NUCLEOTIDE SEQUENCE [LARGE SCALE GENOMIC DNA]</scope>
    <source>
        <strain evidence="9">SpSt-776</strain>
    </source>
</reference>
<dbReference type="Pfam" id="PF00557">
    <property type="entry name" value="Peptidase_M24"/>
    <property type="match status" value="1"/>
</dbReference>
<comment type="catalytic activity">
    <reaction evidence="6 7">
        <text>Release of N-terminal amino acids, preferentially methionine, from peptides and arylamides.</text>
        <dbReference type="EC" id="3.4.11.18"/>
    </reaction>
</comment>
<feature type="binding site" evidence="6">
    <location>
        <position position="168"/>
    </location>
    <ligand>
        <name>a divalent metal cation</name>
        <dbReference type="ChEBI" id="CHEBI:60240"/>
        <label>2</label>
        <note>catalytic</note>
    </ligand>
</feature>
<dbReference type="EMBL" id="DTHB01000049">
    <property type="protein sequence ID" value="HGB15050.1"/>
    <property type="molecule type" value="Genomic_DNA"/>
</dbReference>
<comment type="cofactor">
    <cofactor evidence="6">
        <name>Co(2+)</name>
        <dbReference type="ChEBI" id="CHEBI:48828"/>
    </cofactor>
    <cofactor evidence="6">
        <name>Zn(2+)</name>
        <dbReference type="ChEBI" id="CHEBI:29105"/>
    </cofactor>
    <cofactor evidence="6">
        <name>Mn(2+)</name>
        <dbReference type="ChEBI" id="CHEBI:29035"/>
    </cofactor>
    <cofactor evidence="6">
        <name>Fe(2+)</name>
        <dbReference type="ChEBI" id="CHEBI:29033"/>
    </cofactor>
    <text evidence="6">Binds 2 divalent metal cations per subunit. Has a high-affinity and a low affinity metal-binding site. The true nature of the physiological cofactor is under debate. The enzyme is active with cobalt, zinc, manganese or divalent iron ions. Most likely, methionine aminopeptidases function as mononuclear Fe(2+)-metalloproteases under physiological conditions, and the catalytically relevant metal-binding site has been assigned to the histidine-containing high-affinity site.</text>
</comment>
<dbReference type="InterPro" id="IPR001714">
    <property type="entry name" value="Pept_M24_MAP"/>
</dbReference>
<comment type="subunit">
    <text evidence="6">Monomer.</text>
</comment>
<sequence>MILLKSAAEIAKMEVASRIVAEILEEIKGHIRPGVETRELDELAEELCRRRRVQPAFKGYRGYPASLCVAVNEEVVHGIPGPRQLKAGDIIGLDFGVRYDGFYGDAAITVAVGEVSPKAQLLLKATEEALYAGIAKMRIGGRLSDISHAIQTTVERYGFSVIRQFVGHGIGRALHEDPQIPNFGPPGRGPIIRAGMTFAIEPMTSAGSWQVKLLPDGWTAVTQDGSLSAHFEHTVALTDKGVLILSKI</sequence>
<dbReference type="NCBIfam" id="TIGR00500">
    <property type="entry name" value="met_pdase_I"/>
    <property type="match status" value="1"/>
</dbReference>
<comment type="caution">
    <text evidence="9">The sequence shown here is derived from an EMBL/GenBank/DDBJ whole genome shotgun (WGS) entry which is preliminary data.</text>
</comment>
<dbReference type="InterPro" id="IPR002467">
    <property type="entry name" value="Pept_M24A_MAP1"/>
</dbReference>
<dbReference type="PANTHER" id="PTHR43330">
    <property type="entry name" value="METHIONINE AMINOPEPTIDASE"/>
    <property type="match status" value="1"/>
</dbReference>
<name>A0A7C3WI99_9BACT</name>
<evidence type="ECO:0000256" key="4">
    <source>
        <dbReference type="ARBA" id="ARBA00022723"/>
    </source>
</evidence>
<evidence type="ECO:0000313" key="9">
    <source>
        <dbReference type="EMBL" id="HGB15050.1"/>
    </source>
</evidence>
<evidence type="ECO:0000256" key="7">
    <source>
        <dbReference type="RuleBase" id="RU003653"/>
    </source>
</evidence>
<keyword evidence="5 6" id="KW-0378">Hydrolase</keyword>
<gene>
    <name evidence="6 9" type="primary">map</name>
    <name evidence="9" type="ORF">ENV62_07440</name>
</gene>
<feature type="binding site" evidence="6">
    <location>
        <position position="232"/>
    </location>
    <ligand>
        <name>a divalent metal cation</name>
        <dbReference type="ChEBI" id="CHEBI:60240"/>
        <label>2</label>
        <note>catalytic</note>
    </ligand>
</feature>
<feature type="domain" description="Peptidase M24" evidence="8">
    <location>
        <begin position="12"/>
        <end position="239"/>
    </location>
</feature>
<dbReference type="GO" id="GO:0046872">
    <property type="term" value="F:metal ion binding"/>
    <property type="evidence" value="ECO:0007669"/>
    <property type="project" value="UniProtKB-UniRule"/>
</dbReference>
<feature type="binding site" evidence="6">
    <location>
        <position position="175"/>
    </location>
    <ligand>
        <name>substrate</name>
    </ligand>
</feature>
<dbReference type="InterPro" id="IPR036005">
    <property type="entry name" value="Creatinase/aminopeptidase-like"/>
</dbReference>
<dbReference type="PROSITE" id="PS00680">
    <property type="entry name" value="MAP_1"/>
    <property type="match status" value="1"/>
</dbReference>
<dbReference type="PANTHER" id="PTHR43330:SF27">
    <property type="entry name" value="METHIONINE AMINOPEPTIDASE"/>
    <property type="match status" value="1"/>
</dbReference>
<protein>
    <recommendedName>
        <fullName evidence="6 7">Methionine aminopeptidase</fullName>
        <shortName evidence="6">MAP</shortName>
        <shortName evidence="6">MetAP</shortName>
        <ecNumber evidence="6 7">3.4.11.18</ecNumber>
    </recommendedName>
    <alternativeName>
        <fullName evidence="6">Peptidase M</fullName>
    </alternativeName>
</protein>
<dbReference type="GO" id="GO:0070006">
    <property type="term" value="F:metalloaminopeptidase activity"/>
    <property type="evidence" value="ECO:0007669"/>
    <property type="project" value="UniProtKB-UniRule"/>
</dbReference>
<comment type="similarity">
    <text evidence="6">Belongs to the peptidase M24A family. Methionine aminopeptidase type 1 subfamily.</text>
</comment>
<dbReference type="GO" id="GO:0004239">
    <property type="term" value="F:initiator methionyl aminopeptidase activity"/>
    <property type="evidence" value="ECO:0007669"/>
    <property type="project" value="UniProtKB-UniRule"/>
</dbReference>
<evidence type="ECO:0000256" key="3">
    <source>
        <dbReference type="ARBA" id="ARBA00022670"/>
    </source>
</evidence>
<keyword evidence="2 6" id="KW-0031">Aminopeptidase</keyword>
<dbReference type="AlphaFoldDB" id="A0A7C3WI99"/>
<evidence type="ECO:0000256" key="5">
    <source>
        <dbReference type="ARBA" id="ARBA00022801"/>
    </source>
</evidence>
<organism evidence="9">
    <name type="scientific">Desulfobacca acetoxidans</name>
    <dbReference type="NCBI Taxonomy" id="60893"/>
    <lineage>
        <taxon>Bacteria</taxon>
        <taxon>Pseudomonadati</taxon>
        <taxon>Thermodesulfobacteriota</taxon>
        <taxon>Desulfobaccia</taxon>
        <taxon>Desulfobaccales</taxon>
        <taxon>Desulfobaccaceae</taxon>
        <taxon>Desulfobacca</taxon>
    </lineage>
</organism>
<dbReference type="CDD" id="cd01086">
    <property type="entry name" value="MetAP1"/>
    <property type="match status" value="1"/>
</dbReference>
<dbReference type="HAMAP" id="MF_01974">
    <property type="entry name" value="MetAP_1"/>
    <property type="match status" value="1"/>
</dbReference>
<dbReference type="Gene3D" id="3.90.230.10">
    <property type="entry name" value="Creatinase/methionine aminopeptidase superfamily"/>
    <property type="match status" value="1"/>
</dbReference>